<dbReference type="InterPro" id="IPR044244">
    <property type="entry name" value="TTC27/Emw1"/>
</dbReference>
<evidence type="ECO:0000256" key="1">
    <source>
        <dbReference type="ARBA" id="ARBA00022737"/>
    </source>
</evidence>
<proteinExistence type="predicted"/>
<comment type="caution">
    <text evidence="4">The sequence shown here is derived from an EMBL/GenBank/DDBJ whole genome shotgun (WGS) entry which is preliminary data.</text>
</comment>
<evidence type="ECO:0000313" key="6">
    <source>
        <dbReference type="Proteomes" id="UP000249203"/>
    </source>
</evidence>
<sequence length="159" mass="17845">MQTNRLTNWATCRNRAAVATLGVLVGLMLGGCQSSPKQRLELDPSRSVAAARVAYERADLLSAEALLQRHLQVHPQDGDSWFLLGNIYLRTAQYAAAQHAYSQASRLNPEQADIWHNLSLVYLRQATQVLLEGQLHHDDTYQPLLGWLLHMQGVSDYQP</sequence>
<reference evidence="5 7" key="1">
    <citation type="journal article" date="2018" name="Front. Microbiol.">
        <title>Genome-Based Analysis Reveals the Taxonomy and Diversity of the Family Idiomarinaceae.</title>
        <authorList>
            <person name="Liu Y."/>
            <person name="Lai Q."/>
            <person name="Shao Z."/>
        </authorList>
    </citation>
    <scope>NUCLEOTIDE SEQUENCE [LARGE SCALE GENOMIC DNA]</scope>
    <source>
        <strain evidence="5 7">CF12-14</strain>
    </source>
</reference>
<dbReference type="InterPro" id="IPR011990">
    <property type="entry name" value="TPR-like_helical_dom_sf"/>
</dbReference>
<dbReference type="SMART" id="SM00028">
    <property type="entry name" value="TPR"/>
    <property type="match status" value="1"/>
</dbReference>
<evidence type="ECO:0000256" key="2">
    <source>
        <dbReference type="ARBA" id="ARBA00022803"/>
    </source>
</evidence>
<dbReference type="InterPro" id="IPR019734">
    <property type="entry name" value="TPR_rpt"/>
</dbReference>
<dbReference type="Pfam" id="PF13414">
    <property type="entry name" value="TPR_11"/>
    <property type="match status" value="1"/>
</dbReference>
<reference evidence="4 6" key="2">
    <citation type="submission" date="2018-06" db="EMBL/GenBank/DDBJ databases">
        <title>Genomic Encyclopedia of Type Strains, Phase III (KMG-III): the genomes of soil and plant-associated and newly described type strains.</title>
        <authorList>
            <person name="Whitman W."/>
        </authorList>
    </citation>
    <scope>NUCLEOTIDE SEQUENCE [LARGE SCALE GENOMIC DNA]</scope>
    <source>
        <strain evidence="4 6">CGMCC 1.15366</strain>
    </source>
</reference>
<dbReference type="Proteomes" id="UP000249203">
    <property type="component" value="Unassembled WGS sequence"/>
</dbReference>
<dbReference type="Proteomes" id="UP000287865">
    <property type="component" value="Unassembled WGS sequence"/>
</dbReference>
<evidence type="ECO:0000313" key="7">
    <source>
        <dbReference type="Proteomes" id="UP000287865"/>
    </source>
</evidence>
<dbReference type="SUPFAM" id="SSF48452">
    <property type="entry name" value="TPR-like"/>
    <property type="match status" value="1"/>
</dbReference>
<evidence type="ECO:0000256" key="3">
    <source>
        <dbReference type="PROSITE-ProRule" id="PRU00339"/>
    </source>
</evidence>
<dbReference type="PROSITE" id="PS50005">
    <property type="entry name" value="TPR"/>
    <property type="match status" value="1"/>
</dbReference>
<organism evidence="4 6">
    <name type="scientific">Aliidiomarina maris</name>
    <dbReference type="NCBI Taxonomy" id="531312"/>
    <lineage>
        <taxon>Bacteria</taxon>
        <taxon>Pseudomonadati</taxon>
        <taxon>Pseudomonadota</taxon>
        <taxon>Gammaproteobacteria</taxon>
        <taxon>Alteromonadales</taxon>
        <taxon>Idiomarinaceae</taxon>
        <taxon>Aliidiomarina</taxon>
    </lineage>
</organism>
<keyword evidence="2 3" id="KW-0802">TPR repeat</keyword>
<dbReference type="Gene3D" id="1.25.40.10">
    <property type="entry name" value="Tetratricopeptide repeat domain"/>
    <property type="match status" value="1"/>
</dbReference>
<keyword evidence="1" id="KW-0677">Repeat</keyword>
<protein>
    <submittedName>
        <fullName evidence="4">TPR repeat protein</fullName>
    </submittedName>
</protein>
<dbReference type="PANTHER" id="PTHR16193">
    <property type="entry name" value="TETRATRICOPEPTIDE REPEAT PROTEIN 27"/>
    <property type="match status" value="1"/>
</dbReference>
<dbReference type="AlphaFoldDB" id="A0A327WRL4"/>
<name>A0A327WRL4_9GAMM</name>
<dbReference type="EMBL" id="PIPK01000016">
    <property type="protein sequence ID" value="RUO19389.1"/>
    <property type="molecule type" value="Genomic_DNA"/>
</dbReference>
<feature type="repeat" description="TPR" evidence="3">
    <location>
        <begin position="78"/>
        <end position="111"/>
    </location>
</feature>
<dbReference type="RefSeq" id="WP_157983274.1">
    <property type="nucleotide sequence ID" value="NZ_PIPK01000016.1"/>
</dbReference>
<evidence type="ECO:0000313" key="4">
    <source>
        <dbReference type="EMBL" id="RAJ93672.1"/>
    </source>
</evidence>
<dbReference type="PROSITE" id="PS51257">
    <property type="entry name" value="PROKAR_LIPOPROTEIN"/>
    <property type="match status" value="1"/>
</dbReference>
<gene>
    <name evidence="4" type="ORF">B0I24_11630</name>
    <name evidence="5" type="ORF">CWE07_12975</name>
</gene>
<dbReference type="PANTHER" id="PTHR16193:SF0">
    <property type="entry name" value="TETRATRICOPEPTIDE REPEAT PROTEIN 27"/>
    <property type="match status" value="1"/>
</dbReference>
<evidence type="ECO:0000313" key="5">
    <source>
        <dbReference type="EMBL" id="RUO19389.1"/>
    </source>
</evidence>
<keyword evidence="7" id="KW-1185">Reference proteome</keyword>
<accession>A0A327WRL4</accession>
<dbReference type="EMBL" id="QLMD01000016">
    <property type="protein sequence ID" value="RAJ93672.1"/>
    <property type="molecule type" value="Genomic_DNA"/>
</dbReference>